<organism evidence="2 3">
    <name type="scientific">Sediminibacillus halophilus</name>
    <dbReference type="NCBI Taxonomy" id="482461"/>
    <lineage>
        <taxon>Bacteria</taxon>
        <taxon>Bacillati</taxon>
        <taxon>Bacillota</taxon>
        <taxon>Bacilli</taxon>
        <taxon>Bacillales</taxon>
        <taxon>Bacillaceae</taxon>
        <taxon>Sediminibacillus</taxon>
    </lineage>
</organism>
<feature type="transmembrane region" description="Helical" evidence="1">
    <location>
        <begin position="52"/>
        <end position="71"/>
    </location>
</feature>
<name>A0A1G9S720_9BACI</name>
<sequence length="105" mass="12414">MNHLAYYIGLVIIILVINAIIFTTVYKNTEKIDKGFVLIYHKLTYRRKLIRILWGIPIVFLLFLTIYWLGIISSNEYVILGILFILVASIDLAYNYIKWRNNESE</sequence>
<keyword evidence="1" id="KW-0812">Transmembrane</keyword>
<dbReference type="Proteomes" id="UP000182347">
    <property type="component" value="Unassembled WGS sequence"/>
</dbReference>
<evidence type="ECO:0008006" key="4">
    <source>
        <dbReference type="Google" id="ProtNLM"/>
    </source>
</evidence>
<keyword evidence="1" id="KW-0472">Membrane</keyword>
<dbReference type="EMBL" id="FNHF01000002">
    <property type="protein sequence ID" value="SDM31201.1"/>
    <property type="molecule type" value="Genomic_DNA"/>
</dbReference>
<evidence type="ECO:0000313" key="3">
    <source>
        <dbReference type="Proteomes" id="UP000182347"/>
    </source>
</evidence>
<keyword evidence="1" id="KW-1133">Transmembrane helix</keyword>
<feature type="transmembrane region" description="Helical" evidence="1">
    <location>
        <begin position="77"/>
        <end position="97"/>
    </location>
</feature>
<dbReference type="STRING" id="482461.SAMN05216244_2311"/>
<keyword evidence="3" id="KW-1185">Reference proteome</keyword>
<protein>
    <recommendedName>
        <fullName evidence="4">SdpI/YhfL protein family protein</fullName>
    </recommendedName>
</protein>
<reference evidence="3" key="1">
    <citation type="submission" date="2016-10" db="EMBL/GenBank/DDBJ databases">
        <authorList>
            <person name="Varghese N."/>
            <person name="Submissions S."/>
        </authorList>
    </citation>
    <scope>NUCLEOTIDE SEQUENCE [LARGE SCALE GENOMIC DNA]</scope>
    <source>
        <strain evidence="3">CGMCC 1.6199</strain>
    </source>
</reference>
<feature type="transmembrane region" description="Helical" evidence="1">
    <location>
        <begin position="6"/>
        <end position="26"/>
    </location>
</feature>
<evidence type="ECO:0000256" key="1">
    <source>
        <dbReference type="SAM" id="Phobius"/>
    </source>
</evidence>
<proteinExistence type="predicted"/>
<gene>
    <name evidence="2" type="ORF">SAMN05216244_2311</name>
</gene>
<accession>A0A1G9S720</accession>
<dbReference type="AlphaFoldDB" id="A0A1G9S720"/>
<evidence type="ECO:0000313" key="2">
    <source>
        <dbReference type="EMBL" id="SDM31201.1"/>
    </source>
</evidence>